<dbReference type="EMBL" id="JAVREQ010000023">
    <property type="protein sequence ID" value="MDT0381541.1"/>
    <property type="molecule type" value="Genomic_DNA"/>
</dbReference>
<dbReference type="RefSeq" id="WP_311675237.1">
    <property type="nucleotide sequence ID" value="NZ_JAVREQ010000023.1"/>
</dbReference>
<feature type="transmembrane region" description="Helical" evidence="1">
    <location>
        <begin position="126"/>
        <end position="146"/>
    </location>
</feature>
<comment type="caution">
    <text evidence="2">The sequence shown here is derived from an EMBL/GenBank/DDBJ whole genome shotgun (WGS) entry which is preliminary data.</text>
</comment>
<evidence type="ECO:0000313" key="2">
    <source>
        <dbReference type="EMBL" id="MDT0381541.1"/>
    </source>
</evidence>
<gene>
    <name evidence="2" type="ORF">RM572_22540</name>
</gene>
<sequence>MVSASHVPLLGRPKCEVMSPRGSEGGYGMPKQARRTAARGERGANENVVKDDNPHPVMRGILILLGGLLVAVGVALLVLPGPGLLLVFAGMVLLARAIPALHRHVAPVRARAMQAAEDSVSSKWRIAGSVVVGLGLLGGGVAWALVERLPYSGWSTGGSLIVSGIVLFVLLVWSHRRLRAERAAAAPVVGGAPGTKPPTGA</sequence>
<protein>
    <submittedName>
        <fullName evidence="2">PGPGW domain-containing protein</fullName>
    </submittedName>
</protein>
<feature type="transmembrane region" description="Helical" evidence="1">
    <location>
        <begin position="152"/>
        <end position="173"/>
    </location>
</feature>
<feature type="transmembrane region" description="Helical" evidence="1">
    <location>
        <begin position="60"/>
        <end position="79"/>
    </location>
</feature>
<proteinExistence type="predicted"/>
<accession>A0ABU2NX24</accession>
<feature type="transmembrane region" description="Helical" evidence="1">
    <location>
        <begin position="85"/>
        <end position="105"/>
    </location>
</feature>
<dbReference type="InterPro" id="IPR019099">
    <property type="entry name" value="Uncharacterised_PGPGW_TM"/>
</dbReference>
<evidence type="ECO:0000313" key="3">
    <source>
        <dbReference type="Proteomes" id="UP001183414"/>
    </source>
</evidence>
<name>A0ABU2NX24_9ACTN</name>
<reference evidence="3" key="1">
    <citation type="submission" date="2023-07" db="EMBL/GenBank/DDBJ databases">
        <title>30 novel species of actinomycetes from the DSMZ collection.</title>
        <authorList>
            <person name="Nouioui I."/>
        </authorList>
    </citation>
    <scope>NUCLEOTIDE SEQUENCE [LARGE SCALE GENOMIC DNA]</scope>
    <source>
        <strain evidence="3">DSM 42041</strain>
    </source>
</reference>
<evidence type="ECO:0000256" key="1">
    <source>
        <dbReference type="SAM" id="Phobius"/>
    </source>
</evidence>
<dbReference type="Pfam" id="PF09656">
    <property type="entry name" value="PGPGW"/>
    <property type="match status" value="1"/>
</dbReference>
<keyword evidence="1" id="KW-0812">Transmembrane</keyword>
<keyword evidence="1" id="KW-1133">Transmembrane helix</keyword>
<keyword evidence="3" id="KW-1185">Reference proteome</keyword>
<keyword evidence="1" id="KW-0472">Membrane</keyword>
<dbReference type="Proteomes" id="UP001183414">
    <property type="component" value="Unassembled WGS sequence"/>
</dbReference>
<organism evidence="2 3">
    <name type="scientific">Streptomyces hazeniae</name>
    <dbReference type="NCBI Taxonomy" id="3075538"/>
    <lineage>
        <taxon>Bacteria</taxon>
        <taxon>Bacillati</taxon>
        <taxon>Actinomycetota</taxon>
        <taxon>Actinomycetes</taxon>
        <taxon>Kitasatosporales</taxon>
        <taxon>Streptomycetaceae</taxon>
        <taxon>Streptomyces</taxon>
    </lineage>
</organism>